<dbReference type="Pfam" id="PF00538">
    <property type="entry name" value="Linker_histone"/>
    <property type="match status" value="1"/>
</dbReference>
<dbReference type="InterPro" id="IPR017930">
    <property type="entry name" value="Myb_dom"/>
</dbReference>
<evidence type="ECO:0000259" key="12">
    <source>
        <dbReference type="PROSITE" id="PS50090"/>
    </source>
</evidence>
<dbReference type="InterPro" id="IPR009057">
    <property type="entry name" value="Homeodomain-like_sf"/>
</dbReference>
<keyword evidence="5 10" id="KW-0175">Coiled coil</keyword>
<dbReference type="SUPFAM" id="SSF46689">
    <property type="entry name" value="Homeodomain-like"/>
    <property type="match status" value="1"/>
</dbReference>
<evidence type="ECO:0000256" key="6">
    <source>
        <dbReference type="ARBA" id="ARBA00023125"/>
    </source>
</evidence>
<evidence type="ECO:0000256" key="3">
    <source>
        <dbReference type="ARBA" id="ARBA00022454"/>
    </source>
</evidence>
<evidence type="ECO:0000256" key="1">
    <source>
        <dbReference type="ARBA" id="ARBA00004286"/>
    </source>
</evidence>
<feature type="domain" description="Myb-like" evidence="12">
    <location>
        <begin position="5"/>
        <end position="57"/>
    </location>
</feature>
<evidence type="ECO:0000256" key="2">
    <source>
        <dbReference type="ARBA" id="ARBA00004604"/>
    </source>
</evidence>
<dbReference type="PROSITE" id="PS51504">
    <property type="entry name" value="H15"/>
    <property type="match status" value="1"/>
</dbReference>
<dbReference type="EMBL" id="WHWC01000011">
    <property type="protein sequence ID" value="KAG8373843.1"/>
    <property type="molecule type" value="Genomic_DNA"/>
</dbReference>
<name>A0AAV6WTV7_9LAMI</name>
<gene>
    <name evidence="15" type="ORF">BUALT_Bualt11G0067400</name>
</gene>
<evidence type="ECO:0000313" key="15">
    <source>
        <dbReference type="EMBL" id="KAG8373843.1"/>
    </source>
</evidence>
<reference evidence="15" key="1">
    <citation type="submission" date="2019-10" db="EMBL/GenBank/DDBJ databases">
        <authorList>
            <person name="Zhang R."/>
            <person name="Pan Y."/>
            <person name="Wang J."/>
            <person name="Ma R."/>
            <person name="Yu S."/>
        </authorList>
    </citation>
    <scope>NUCLEOTIDE SEQUENCE</scope>
    <source>
        <strain evidence="15">LA-IB0</strain>
        <tissue evidence="15">Leaf</tissue>
    </source>
</reference>
<dbReference type="PROSITE" id="PS50090">
    <property type="entry name" value="MYB_LIKE"/>
    <property type="match status" value="1"/>
</dbReference>
<evidence type="ECO:0000313" key="16">
    <source>
        <dbReference type="Proteomes" id="UP000826271"/>
    </source>
</evidence>
<dbReference type="Gene3D" id="1.10.10.60">
    <property type="entry name" value="Homeodomain-like"/>
    <property type="match status" value="1"/>
</dbReference>
<evidence type="ECO:0000256" key="7">
    <source>
        <dbReference type="ARBA" id="ARBA00023163"/>
    </source>
</evidence>
<dbReference type="Proteomes" id="UP000826271">
    <property type="component" value="Unassembled WGS sequence"/>
</dbReference>
<dbReference type="PANTHER" id="PTHR46267">
    <property type="entry name" value="SINGLE MYB HISTONE 4"/>
    <property type="match status" value="1"/>
</dbReference>
<keyword evidence="3" id="KW-0158">Chromosome</keyword>
<keyword evidence="16" id="KW-1185">Reference proteome</keyword>
<keyword evidence="4" id="KW-0805">Transcription regulation</keyword>
<dbReference type="Gene3D" id="1.10.10.10">
    <property type="entry name" value="Winged helix-like DNA-binding domain superfamily/Winged helix DNA-binding domain"/>
    <property type="match status" value="1"/>
</dbReference>
<dbReference type="PROSITE" id="PS51294">
    <property type="entry name" value="HTH_MYB"/>
    <property type="match status" value="1"/>
</dbReference>
<feature type="region of interest" description="Disordered" evidence="11">
    <location>
        <begin position="64"/>
        <end position="86"/>
    </location>
</feature>
<dbReference type="SMART" id="SM00526">
    <property type="entry name" value="H15"/>
    <property type="match status" value="1"/>
</dbReference>
<keyword evidence="7" id="KW-0804">Transcription</keyword>
<dbReference type="AlphaFoldDB" id="A0AAV6WTV7"/>
<evidence type="ECO:0000259" key="13">
    <source>
        <dbReference type="PROSITE" id="PS51294"/>
    </source>
</evidence>
<dbReference type="CDD" id="cd11660">
    <property type="entry name" value="SANT_TRF"/>
    <property type="match status" value="1"/>
</dbReference>
<dbReference type="InterPro" id="IPR036390">
    <property type="entry name" value="WH_DNA-bd_sf"/>
</dbReference>
<evidence type="ECO:0000256" key="5">
    <source>
        <dbReference type="ARBA" id="ARBA00023054"/>
    </source>
</evidence>
<dbReference type="SUPFAM" id="SSF46785">
    <property type="entry name" value="Winged helix' DNA-binding domain"/>
    <property type="match status" value="1"/>
</dbReference>
<dbReference type="GO" id="GO:0003691">
    <property type="term" value="F:double-stranded telomeric DNA binding"/>
    <property type="evidence" value="ECO:0007669"/>
    <property type="project" value="InterPro"/>
</dbReference>
<proteinExistence type="predicted"/>
<keyword evidence="6" id="KW-0238">DNA-binding</keyword>
<sequence length="292" mass="31671">MGAPKQKWTPEEEAALKAGIHKYGLGKWSTILKDPEFNAVLRSRSNVDLKDKWRNLNCMANGLGSRHRSSVAHKSSQLPTKHDEDATTRSLVVEKDPIVVDVVPVAAPSESSQDASSRKQIPRLDDLILEAITKLKEPRGSSRQTIAQYIEDRQSAPSDFERTLAASLKLLTENGRLVKVKHQYRIAPRSLSSNIGKESPLLLTNGAKIGHSEPQRNGIVILTKAQVDAELERMKSMSAEEAAAAAARAVAEAEAAIAAAEAAAREAEEAEAEAEASNCFAHAAQNCNIIRV</sequence>
<dbReference type="InterPro" id="IPR001005">
    <property type="entry name" value="SANT/Myb"/>
</dbReference>
<comment type="subcellular location">
    <subcellularLocation>
        <location evidence="1">Chromosome</location>
    </subcellularLocation>
    <subcellularLocation>
        <location evidence="2">Nucleus</location>
        <location evidence="2">Nucleolus</location>
    </subcellularLocation>
</comment>
<evidence type="ECO:0000256" key="10">
    <source>
        <dbReference type="SAM" id="Coils"/>
    </source>
</evidence>
<dbReference type="GO" id="GO:0000786">
    <property type="term" value="C:nucleosome"/>
    <property type="evidence" value="ECO:0007669"/>
    <property type="project" value="InterPro"/>
</dbReference>
<dbReference type="GO" id="GO:0005730">
    <property type="term" value="C:nucleolus"/>
    <property type="evidence" value="ECO:0007669"/>
    <property type="project" value="UniProtKB-SubCell"/>
</dbReference>
<evidence type="ECO:0000259" key="14">
    <source>
        <dbReference type="PROSITE" id="PS51504"/>
    </source>
</evidence>
<dbReference type="Pfam" id="PF00249">
    <property type="entry name" value="Myb_DNA-binding"/>
    <property type="match status" value="1"/>
</dbReference>
<evidence type="ECO:0000256" key="8">
    <source>
        <dbReference type="ARBA" id="ARBA00023242"/>
    </source>
</evidence>
<dbReference type="InterPro" id="IPR044597">
    <property type="entry name" value="SMH1-6"/>
</dbReference>
<feature type="domain" description="HTH myb-type" evidence="13">
    <location>
        <begin position="1"/>
        <end position="33"/>
    </location>
</feature>
<dbReference type="FunFam" id="1.10.10.60:FF:000168">
    <property type="entry name" value="Telomere repeat-binding factor 1"/>
    <property type="match status" value="1"/>
</dbReference>
<protein>
    <recommendedName>
        <fullName evidence="9">MYB transcription factor</fullName>
    </recommendedName>
</protein>
<accession>A0AAV6WTV7</accession>
<evidence type="ECO:0000256" key="11">
    <source>
        <dbReference type="SAM" id="MobiDB-lite"/>
    </source>
</evidence>
<dbReference type="InterPro" id="IPR036388">
    <property type="entry name" value="WH-like_DNA-bd_sf"/>
</dbReference>
<evidence type="ECO:0000256" key="4">
    <source>
        <dbReference type="ARBA" id="ARBA00023015"/>
    </source>
</evidence>
<keyword evidence="8" id="KW-0539">Nucleus</keyword>
<organism evidence="15 16">
    <name type="scientific">Buddleja alternifolia</name>
    <dbReference type="NCBI Taxonomy" id="168488"/>
    <lineage>
        <taxon>Eukaryota</taxon>
        <taxon>Viridiplantae</taxon>
        <taxon>Streptophyta</taxon>
        <taxon>Embryophyta</taxon>
        <taxon>Tracheophyta</taxon>
        <taxon>Spermatophyta</taxon>
        <taxon>Magnoliopsida</taxon>
        <taxon>eudicotyledons</taxon>
        <taxon>Gunneridae</taxon>
        <taxon>Pentapetalae</taxon>
        <taxon>asterids</taxon>
        <taxon>lamiids</taxon>
        <taxon>Lamiales</taxon>
        <taxon>Scrophulariaceae</taxon>
        <taxon>Buddlejeae</taxon>
        <taxon>Buddleja</taxon>
    </lineage>
</organism>
<evidence type="ECO:0000256" key="9">
    <source>
        <dbReference type="ARBA" id="ARBA00032813"/>
    </source>
</evidence>
<feature type="domain" description="H15" evidence="14">
    <location>
        <begin position="120"/>
        <end position="188"/>
    </location>
</feature>
<dbReference type="GO" id="GO:0006334">
    <property type="term" value="P:nucleosome assembly"/>
    <property type="evidence" value="ECO:0007669"/>
    <property type="project" value="InterPro"/>
</dbReference>
<dbReference type="InterPro" id="IPR005818">
    <property type="entry name" value="Histone_H1/H5_H15"/>
</dbReference>
<feature type="coiled-coil region" evidence="10">
    <location>
        <begin position="243"/>
        <end position="277"/>
    </location>
</feature>
<dbReference type="PANTHER" id="PTHR46267:SF11">
    <property type="entry name" value="TELOMERE REPEAT-BINDING FACTOR 2"/>
    <property type="match status" value="1"/>
</dbReference>
<comment type="caution">
    <text evidence="15">The sequence shown here is derived from an EMBL/GenBank/DDBJ whole genome shotgun (WGS) entry which is preliminary data.</text>
</comment>
<dbReference type="SMART" id="SM00717">
    <property type="entry name" value="SANT"/>
    <property type="match status" value="1"/>
</dbReference>